<dbReference type="Proteomes" id="UP000477386">
    <property type="component" value="Unassembled WGS sequence"/>
</dbReference>
<dbReference type="CDD" id="cd11301">
    <property type="entry name" value="Fut1_Fut2_like"/>
    <property type="match status" value="1"/>
</dbReference>
<dbReference type="InterPro" id="IPR002516">
    <property type="entry name" value="Glyco_trans_11"/>
</dbReference>
<comment type="caution">
    <text evidence="3">The sequence shown here is derived from an EMBL/GenBank/DDBJ whole genome shotgun (WGS) entry which is preliminary data.</text>
</comment>
<dbReference type="EMBL" id="JAAGNZ010000005">
    <property type="protein sequence ID" value="NEU70462.1"/>
    <property type="molecule type" value="Genomic_DNA"/>
</dbReference>
<reference evidence="3 4" key="1">
    <citation type="submission" date="2020-02" db="EMBL/GenBank/DDBJ databases">
        <title>Draft genome sequence of two Spirosoma agri KCTC 52727 and Spirosoma terrae KCTC 52035.</title>
        <authorList>
            <person name="Rojas J."/>
            <person name="Ambika Manirajan B."/>
            <person name="Ratering S."/>
            <person name="Suarez C."/>
            <person name="Schnell S."/>
        </authorList>
    </citation>
    <scope>NUCLEOTIDE SEQUENCE [LARGE SCALE GENOMIC DNA]</scope>
    <source>
        <strain evidence="3 4">KCTC 52727</strain>
    </source>
</reference>
<dbReference type="GO" id="GO:0016020">
    <property type="term" value="C:membrane"/>
    <property type="evidence" value="ECO:0007669"/>
    <property type="project" value="InterPro"/>
</dbReference>
<dbReference type="GO" id="GO:0005975">
    <property type="term" value="P:carbohydrate metabolic process"/>
    <property type="evidence" value="ECO:0007669"/>
    <property type="project" value="InterPro"/>
</dbReference>
<protein>
    <submittedName>
        <fullName evidence="3">Alpha-1,2-fucosyltransferase</fullName>
    </submittedName>
</protein>
<keyword evidence="1 3" id="KW-0328">Glycosyltransferase</keyword>
<dbReference type="PANTHER" id="PTHR11927">
    <property type="entry name" value="GALACTOSIDE 2-L-FUCOSYLTRANSFERASE"/>
    <property type="match status" value="1"/>
</dbReference>
<name>A0A6M0IR76_9BACT</name>
<organism evidence="3 4">
    <name type="scientific">Spirosoma agri</name>
    <dbReference type="NCBI Taxonomy" id="1987381"/>
    <lineage>
        <taxon>Bacteria</taxon>
        <taxon>Pseudomonadati</taxon>
        <taxon>Bacteroidota</taxon>
        <taxon>Cytophagia</taxon>
        <taxon>Cytophagales</taxon>
        <taxon>Cytophagaceae</taxon>
        <taxon>Spirosoma</taxon>
    </lineage>
</organism>
<dbReference type="GO" id="GO:0008107">
    <property type="term" value="F:galactoside 2-alpha-L-fucosyltransferase activity"/>
    <property type="evidence" value="ECO:0007669"/>
    <property type="project" value="InterPro"/>
</dbReference>
<evidence type="ECO:0000256" key="2">
    <source>
        <dbReference type="ARBA" id="ARBA00022679"/>
    </source>
</evidence>
<dbReference type="AlphaFoldDB" id="A0A6M0IR76"/>
<keyword evidence="2 3" id="KW-0808">Transferase</keyword>
<evidence type="ECO:0000313" key="3">
    <source>
        <dbReference type="EMBL" id="NEU70462.1"/>
    </source>
</evidence>
<keyword evidence="4" id="KW-1185">Reference proteome</keyword>
<sequence>MVVARIAGGLGNQLFQYALGRSLALRNNTSLYFDLSYYKQEYATDTPRKFKLYPFNIDYVLLDTSPFLYVSKATKLAPNRTLKPLFEFLEESQFHVEPRVLKAKSSFIITDGCWQSEDYFSDCADVIRKELTFKRQTGETFDYYKEIIRQAEIPVSLHIRRGDYVSHPEFSQSFGFLGLDYYQQAIPLLLNQFPTAKFFIFSDDPDWVKQNLTLNVPHEFVTNAGSEADLDDLQLMGLCYHHIIANSSFSWWGAWLNPRTDKVVIAPKHWFKNKPTWNTKDLIPTRWIRI</sequence>
<dbReference type="PANTHER" id="PTHR11927:SF9">
    <property type="entry name" value="L-FUCOSYLTRANSFERASE"/>
    <property type="match status" value="1"/>
</dbReference>
<accession>A0A6M0IR76</accession>
<evidence type="ECO:0000256" key="1">
    <source>
        <dbReference type="ARBA" id="ARBA00022676"/>
    </source>
</evidence>
<gene>
    <name evidence="3" type="ORF">GK091_26585</name>
</gene>
<dbReference type="Pfam" id="PF01531">
    <property type="entry name" value="Glyco_transf_11"/>
    <property type="match status" value="1"/>
</dbReference>
<dbReference type="RefSeq" id="WP_164043774.1">
    <property type="nucleotide sequence ID" value="NZ_JAAGNZ010000005.1"/>
</dbReference>
<evidence type="ECO:0000313" key="4">
    <source>
        <dbReference type="Proteomes" id="UP000477386"/>
    </source>
</evidence>
<proteinExistence type="predicted"/>